<reference evidence="1 2" key="1">
    <citation type="journal article" date="2014" name="Genome Announc.">
        <title>Genome sequence of the basidiomycetous fungus Pseudozyma aphidis DSM70725, an efficient producer of biosurfactant mannosylerythritol lipids.</title>
        <authorList>
            <person name="Lorenz S."/>
            <person name="Guenther M."/>
            <person name="Grumaz C."/>
            <person name="Rupp S."/>
            <person name="Zibek S."/>
            <person name="Sohn K."/>
        </authorList>
    </citation>
    <scope>NUCLEOTIDE SEQUENCE [LARGE SCALE GENOMIC DNA]</scope>
    <source>
        <strain evidence="2">ATCC 32657 / CBS 517.83 / DSM 70725 / JCM 10318 / NBRC 10182 / NRRL Y-7954 / St-0401</strain>
    </source>
</reference>
<accession>W3VD16</accession>
<evidence type="ECO:0000313" key="1">
    <source>
        <dbReference type="EMBL" id="ETS59533.1"/>
    </source>
</evidence>
<name>W3VD16_MOEAP</name>
<proteinExistence type="predicted"/>
<dbReference type="HOGENOM" id="CLU_1023504_0_0_1"/>
<protein>
    <submittedName>
        <fullName evidence="1">Uncharacterized protein</fullName>
    </submittedName>
</protein>
<sequence>MNSKYIYPVGYPAHGLFSTATSPTSSNDAGVDIIDRHAAVDLLGNQTPTLGGRKRSDSSVAAVDLLGNPTPTYGIRKQSASPVIPANGQCPSAEVPAPVNVVAEVSAQRASVPPSRYAYLLRRRERASASSAQAEMWRITRDGPEQIPLSSRLQFTPLDEIDDYGNNESVNVVATVASVEGLIQPMTCPFWPVAITDSPGHTRTLRVFLRHEANVELQVPLQALEPDDVIIVLQASVYNGSLSAFDKTSILIAKDRESGRPRLRPLPERLGI</sequence>
<organism evidence="1 2">
    <name type="scientific">Moesziomyces aphidis</name>
    <name type="common">Pseudozyma aphidis</name>
    <dbReference type="NCBI Taxonomy" id="84754"/>
    <lineage>
        <taxon>Eukaryota</taxon>
        <taxon>Fungi</taxon>
        <taxon>Dikarya</taxon>
        <taxon>Basidiomycota</taxon>
        <taxon>Ustilaginomycotina</taxon>
        <taxon>Ustilaginomycetes</taxon>
        <taxon>Ustilaginales</taxon>
        <taxon>Ustilaginaceae</taxon>
        <taxon>Moesziomyces</taxon>
    </lineage>
</organism>
<dbReference type="EMBL" id="AWNI01000042">
    <property type="protein sequence ID" value="ETS59533.1"/>
    <property type="molecule type" value="Genomic_DNA"/>
</dbReference>
<comment type="caution">
    <text evidence="1">The sequence shown here is derived from an EMBL/GenBank/DDBJ whole genome shotgun (WGS) entry which is preliminary data.</text>
</comment>
<evidence type="ECO:0000313" key="2">
    <source>
        <dbReference type="Proteomes" id="UP000019462"/>
    </source>
</evidence>
<keyword evidence="2" id="KW-1185">Reference proteome</keyword>
<dbReference type="AlphaFoldDB" id="W3VD16"/>
<gene>
    <name evidence="1" type="ORF">PaG_06452</name>
</gene>
<dbReference type="OrthoDB" id="10383251at2759"/>
<dbReference type="Proteomes" id="UP000019462">
    <property type="component" value="Unassembled WGS sequence"/>
</dbReference>